<evidence type="ECO:0000313" key="2">
    <source>
        <dbReference type="Proteomes" id="UP000006859"/>
    </source>
</evidence>
<evidence type="ECO:0000313" key="1">
    <source>
        <dbReference type="EMBL" id="ADM99136.1"/>
    </source>
</evidence>
<sequence>MVGVPVGDPELLLYHGISDVVRMMRDLILPPAKVRFIQQPRYPSILRSLKMVTRCNEFPEKTILLTPCHFWDKLSVSGENFLVCRRKIWQVLQVLIAATWAESSEVNATLPC</sequence>
<accession>E0SJG2</accession>
<dbReference type="STRING" id="198628.Dda3937_04646"/>
<dbReference type="Proteomes" id="UP000006859">
    <property type="component" value="Chromosome"/>
</dbReference>
<dbReference type="AlphaFoldDB" id="E0SJG2"/>
<name>E0SJG2_DICD3</name>
<organism evidence="1 2">
    <name type="scientific">Dickeya dadantii (strain 3937)</name>
    <name type="common">Erwinia chrysanthemi (strain 3937)</name>
    <dbReference type="NCBI Taxonomy" id="198628"/>
    <lineage>
        <taxon>Bacteria</taxon>
        <taxon>Pseudomonadati</taxon>
        <taxon>Pseudomonadota</taxon>
        <taxon>Gammaproteobacteria</taxon>
        <taxon>Enterobacterales</taxon>
        <taxon>Pectobacteriaceae</taxon>
        <taxon>Dickeya</taxon>
    </lineage>
</organism>
<protein>
    <submittedName>
        <fullName evidence="1">Uncharacterized protein</fullName>
    </submittedName>
</protein>
<gene>
    <name evidence="1" type="ordered locus">Dda3937_04646</name>
</gene>
<dbReference type="HOGENOM" id="CLU_2141920_0_0_6"/>
<dbReference type="EMBL" id="CP002038">
    <property type="protein sequence ID" value="ADM99136.1"/>
    <property type="molecule type" value="Genomic_DNA"/>
</dbReference>
<proteinExistence type="predicted"/>
<reference evidence="1 2" key="1">
    <citation type="journal article" date="2011" name="J. Bacteriol.">
        <title>Genome sequence of the plant-pathogenic bacterium Dickeya dadantii 3937.</title>
        <authorList>
            <person name="Glasner J.D."/>
            <person name="Yang C.H."/>
            <person name="Reverchon S."/>
            <person name="Hugouvieux-Cotte-Pattat N."/>
            <person name="Condemine G."/>
            <person name="Bohin J.P."/>
            <person name="Van Gijsegem F."/>
            <person name="Yang S."/>
            <person name="Franza T."/>
            <person name="Expert D."/>
            <person name="Plunkett G. III"/>
            <person name="San Francisco M.J."/>
            <person name="Charkowski A.O."/>
            <person name="Py B."/>
            <person name="Bell K."/>
            <person name="Rauscher L."/>
            <person name="Rodriguez-Palenzuela P."/>
            <person name="Toussaint A."/>
            <person name="Holeva M.C."/>
            <person name="He S.Y."/>
            <person name="Douet V."/>
            <person name="Boccara M."/>
            <person name="Blanco C."/>
            <person name="Toth I."/>
            <person name="Anderson B.D."/>
            <person name="Biehl B.S."/>
            <person name="Mau B."/>
            <person name="Flynn S.M."/>
            <person name="Barras F."/>
            <person name="Lindeberg M."/>
            <person name="Birch P.R."/>
            <person name="Tsuyumu S."/>
            <person name="Shi X."/>
            <person name="Hibbing M."/>
            <person name="Yap M.N."/>
            <person name="Carpentier M."/>
            <person name="Dassa E."/>
            <person name="Umehara M."/>
            <person name="Kim J.F."/>
            <person name="Rusch M."/>
            <person name="Soni P."/>
            <person name="Mayhew G.F."/>
            <person name="Fouts D.E."/>
            <person name="Gill S.R."/>
            <person name="Blattner F.R."/>
            <person name="Keen N.T."/>
            <person name="Perna N.T."/>
        </authorList>
    </citation>
    <scope>NUCLEOTIDE SEQUENCE [LARGE SCALE GENOMIC DNA]</scope>
    <source>
        <strain evidence="1 2">3937</strain>
    </source>
</reference>
<dbReference type="KEGG" id="ddd:Dda3937_04646"/>
<keyword evidence="2" id="KW-1185">Reference proteome</keyword>